<dbReference type="OrthoDB" id="9816309at2"/>
<dbReference type="RefSeq" id="WP_109253506.1">
    <property type="nucleotide sequence ID" value="NZ_QEXV01000005.1"/>
</dbReference>
<dbReference type="InterPro" id="IPR036804">
    <property type="entry name" value="CheR_N_sf"/>
</dbReference>
<comment type="caution">
    <text evidence="7">The sequence shown here is derived from an EMBL/GenBank/DDBJ whole genome shotgun (WGS) entry which is preliminary data.</text>
</comment>
<keyword evidence="5" id="KW-0949">S-adenosyl-L-methionine</keyword>
<dbReference type="Pfam" id="PF03705">
    <property type="entry name" value="CheR_N"/>
    <property type="match status" value="1"/>
</dbReference>
<dbReference type="PANTHER" id="PTHR24422">
    <property type="entry name" value="CHEMOTAXIS PROTEIN METHYLTRANSFERASE"/>
    <property type="match status" value="1"/>
</dbReference>
<reference evidence="8" key="1">
    <citation type="submission" date="2018-05" db="EMBL/GenBank/DDBJ databases">
        <authorList>
            <person name="Liu B.-T."/>
        </authorList>
    </citation>
    <scope>NUCLEOTIDE SEQUENCE [LARGE SCALE GENOMIC DNA]</scope>
    <source>
        <strain evidence="8">WD6-1</strain>
    </source>
</reference>
<proteinExistence type="predicted"/>
<protein>
    <recommendedName>
        <fullName evidence="2">protein-glutamate O-methyltransferase</fullName>
        <ecNumber evidence="2">2.1.1.80</ecNumber>
    </recommendedName>
</protein>
<dbReference type="InterPro" id="IPR029063">
    <property type="entry name" value="SAM-dependent_MTases_sf"/>
</dbReference>
<evidence type="ECO:0000313" key="7">
    <source>
        <dbReference type="EMBL" id="PWE16783.1"/>
    </source>
</evidence>
<evidence type="ECO:0000256" key="2">
    <source>
        <dbReference type="ARBA" id="ARBA00012534"/>
    </source>
</evidence>
<dbReference type="SMART" id="SM00138">
    <property type="entry name" value="MeTrc"/>
    <property type="match status" value="1"/>
</dbReference>
<dbReference type="AlphaFoldDB" id="A0A2U2BRZ3"/>
<sequence length="272" mass="30036">MLPEAKFDFLAEDVKKRSGLILGPEKGYLVESRLSPLARQEGAPGVEALVDSMMRGDERIAAAVAEALATHETFFFRDKTPFDTFEQVIAPALKTARAGKRLRIWCAAASTGQEPYSLAMLIDELAGIDAEILATDLCPSVLEKAKAGLYSQFEVQRGLSVQRLVKHFEQAGESWRISPELRQKIRFEVGNLLDDFSRYGRQDVIFCRNVLIYFDIKTKAEILERLSNQLADDGYLILGAAETVVGLTDTLKPVPGQRGLYAKPEAVKVAAA</sequence>
<accession>A0A2U2BRZ3</accession>
<name>A0A2U2BRZ3_9PROT</name>
<dbReference type="SUPFAM" id="SSF47757">
    <property type="entry name" value="Chemotaxis receptor methyltransferase CheR, N-terminal domain"/>
    <property type="match status" value="1"/>
</dbReference>
<evidence type="ECO:0000313" key="8">
    <source>
        <dbReference type="Proteomes" id="UP000245168"/>
    </source>
</evidence>
<dbReference type="Proteomes" id="UP000245168">
    <property type="component" value="Unassembled WGS sequence"/>
</dbReference>
<evidence type="ECO:0000259" key="6">
    <source>
        <dbReference type="PROSITE" id="PS50123"/>
    </source>
</evidence>
<dbReference type="EC" id="2.1.1.80" evidence="2"/>
<dbReference type="InterPro" id="IPR000780">
    <property type="entry name" value="CheR_MeTrfase"/>
</dbReference>
<dbReference type="EMBL" id="QEXV01000005">
    <property type="protein sequence ID" value="PWE16783.1"/>
    <property type="molecule type" value="Genomic_DNA"/>
</dbReference>
<dbReference type="GO" id="GO:0032259">
    <property type="term" value="P:methylation"/>
    <property type="evidence" value="ECO:0007669"/>
    <property type="project" value="UniProtKB-KW"/>
</dbReference>
<evidence type="ECO:0000256" key="4">
    <source>
        <dbReference type="ARBA" id="ARBA00022679"/>
    </source>
</evidence>
<dbReference type="PRINTS" id="PR00996">
    <property type="entry name" value="CHERMTFRASE"/>
</dbReference>
<dbReference type="Pfam" id="PF01739">
    <property type="entry name" value="CheR"/>
    <property type="match status" value="1"/>
</dbReference>
<dbReference type="SUPFAM" id="SSF53335">
    <property type="entry name" value="S-adenosyl-L-methionine-dependent methyltransferases"/>
    <property type="match status" value="1"/>
</dbReference>
<dbReference type="InterPro" id="IPR022641">
    <property type="entry name" value="CheR_N"/>
</dbReference>
<keyword evidence="3" id="KW-0489">Methyltransferase</keyword>
<dbReference type="PROSITE" id="PS50123">
    <property type="entry name" value="CHER"/>
    <property type="match status" value="1"/>
</dbReference>
<feature type="domain" description="CheR-type methyltransferase" evidence="6">
    <location>
        <begin position="1"/>
        <end position="249"/>
    </location>
</feature>
<keyword evidence="4" id="KW-0808">Transferase</keyword>
<evidence type="ECO:0000256" key="1">
    <source>
        <dbReference type="ARBA" id="ARBA00001541"/>
    </source>
</evidence>
<comment type="catalytic activity">
    <reaction evidence="1">
        <text>L-glutamyl-[protein] + S-adenosyl-L-methionine = [protein]-L-glutamate 5-O-methyl ester + S-adenosyl-L-homocysteine</text>
        <dbReference type="Rhea" id="RHEA:24452"/>
        <dbReference type="Rhea" id="RHEA-COMP:10208"/>
        <dbReference type="Rhea" id="RHEA-COMP:10311"/>
        <dbReference type="ChEBI" id="CHEBI:29973"/>
        <dbReference type="ChEBI" id="CHEBI:57856"/>
        <dbReference type="ChEBI" id="CHEBI:59789"/>
        <dbReference type="ChEBI" id="CHEBI:82795"/>
        <dbReference type="EC" id="2.1.1.80"/>
    </reaction>
</comment>
<dbReference type="Gene3D" id="3.40.50.150">
    <property type="entry name" value="Vaccinia Virus protein VP39"/>
    <property type="match status" value="1"/>
</dbReference>
<organism evidence="7 8">
    <name type="scientific">Marinicauda salina</name>
    <dbReference type="NCBI Taxonomy" id="2135793"/>
    <lineage>
        <taxon>Bacteria</taxon>
        <taxon>Pseudomonadati</taxon>
        <taxon>Pseudomonadota</taxon>
        <taxon>Alphaproteobacteria</taxon>
        <taxon>Maricaulales</taxon>
        <taxon>Maricaulaceae</taxon>
        <taxon>Marinicauda</taxon>
    </lineage>
</organism>
<dbReference type="Gene3D" id="1.10.155.10">
    <property type="entry name" value="Chemotaxis receptor methyltransferase CheR, N-terminal domain"/>
    <property type="match status" value="1"/>
</dbReference>
<gene>
    <name evidence="7" type="ORF">DDZ18_11335</name>
</gene>
<dbReference type="InterPro" id="IPR022642">
    <property type="entry name" value="CheR_C"/>
</dbReference>
<evidence type="ECO:0000256" key="5">
    <source>
        <dbReference type="ARBA" id="ARBA00022691"/>
    </source>
</evidence>
<dbReference type="GO" id="GO:0008983">
    <property type="term" value="F:protein-glutamate O-methyltransferase activity"/>
    <property type="evidence" value="ECO:0007669"/>
    <property type="project" value="UniProtKB-EC"/>
</dbReference>
<dbReference type="InterPro" id="IPR050903">
    <property type="entry name" value="Bact_Chemotaxis_MeTrfase"/>
</dbReference>
<keyword evidence="8" id="KW-1185">Reference proteome</keyword>
<dbReference type="PANTHER" id="PTHR24422:SF21">
    <property type="entry name" value="CHEMOTAXIS PROTEIN METHYLTRANSFERASE 1"/>
    <property type="match status" value="1"/>
</dbReference>
<evidence type="ECO:0000256" key="3">
    <source>
        <dbReference type="ARBA" id="ARBA00022603"/>
    </source>
</evidence>